<feature type="compositionally biased region" description="Low complexity" evidence="1">
    <location>
        <begin position="39"/>
        <end position="54"/>
    </location>
</feature>
<evidence type="ECO:0000313" key="3">
    <source>
        <dbReference type="RefSeq" id="XP_072849302.1"/>
    </source>
</evidence>
<dbReference type="GeneID" id="110078102"/>
<feature type="compositionally biased region" description="Pro residues" evidence="1">
    <location>
        <begin position="294"/>
        <end position="305"/>
    </location>
</feature>
<dbReference type="Proteomes" id="UP001652642">
    <property type="component" value="Chromosome 3"/>
</dbReference>
<evidence type="ECO:0000256" key="1">
    <source>
        <dbReference type="SAM" id="MobiDB-lite"/>
    </source>
</evidence>
<protein>
    <submittedName>
        <fullName evidence="3">Uncharacterized protein C11orf42 homolog</fullName>
    </submittedName>
</protein>
<dbReference type="PANTHER" id="PTHR36872:SF1">
    <property type="entry name" value="GENE 5901-RELATED"/>
    <property type="match status" value="1"/>
</dbReference>
<gene>
    <name evidence="3" type="primary">C3H11orf42</name>
</gene>
<accession>A0ABM5FV64</accession>
<reference evidence="3" key="1">
    <citation type="submission" date="2025-08" db="UniProtKB">
        <authorList>
            <consortium name="RefSeq"/>
        </authorList>
    </citation>
    <scope>IDENTIFICATION</scope>
</reference>
<feature type="region of interest" description="Disordered" evidence="1">
    <location>
        <begin position="294"/>
        <end position="370"/>
    </location>
</feature>
<organism evidence="2 3">
    <name type="scientific">Pogona vitticeps</name>
    <name type="common">central bearded dragon</name>
    <dbReference type="NCBI Taxonomy" id="103695"/>
    <lineage>
        <taxon>Eukaryota</taxon>
        <taxon>Metazoa</taxon>
        <taxon>Chordata</taxon>
        <taxon>Craniata</taxon>
        <taxon>Vertebrata</taxon>
        <taxon>Euteleostomi</taxon>
        <taxon>Lepidosauria</taxon>
        <taxon>Squamata</taxon>
        <taxon>Bifurcata</taxon>
        <taxon>Unidentata</taxon>
        <taxon>Episquamata</taxon>
        <taxon>Toxicofera</taxon>
        <taxon>Iguania</taxon>
        <taxon>Acrodonta</taxon>
        <taxon>Agamidae</taxon>
        <taxon>Amphibolurinae</taxon>
        <taxon>Pogona</taxon>
    </lineage>
</organism>
<feature type="region of interest" description="Disordered" evidence="1">
    <location>
        <begin position="23"/>
        <end position="66"/>
    </location>
</feature>
<keyword evidence="2" id="KW-1185">Reference proteome</keyword>
<dbReference type="Pfam" id="PF15668">
    <property type="entry name" value="DUF4663"/>
    <property type="match status" value="1"/>
</dbReference>
<sequence>MGRLLRFPQHPLLNGDRIALAEVPPSQPASDHGVLVQKSSPGSPASLPLRPLPAGTGGWGSRSVEGGALHTDRDASFLPSSPTGGGLLFHQVIEERFGPTVVPVPFLEDASSYDLLTVLIKKPQLGPHLLRRPRCLVPVGPLESLLPGGAPARELGHSTREYHARVRGESRYEETRLVDGNLRSIRLAMGGVHKKVAFLALRPGTVALRPDLPWLHAQSSIYVVYEVFYCSSLVLSVTQGDQHRSFHQDQPIPVAFSCLKFALSSKGVLGSQKPVGHRLPAKAAWVRMAVLEPPPPKMPPEPPLPAERAATRRKRWRSLGRPSRALAGKWPFKRHPPRIGASSANLADPERHSMSLPLLESVGAESDTEE</sequence>
<evidence type="ECO:0000313" key="2">
    <source>
        <dbReference type="Proteomes" id="UP001652642"/>
    </source>
</evidence>
<name>A0ABM5FV64_9SAUR</name>
<dbReference type="InterPro" id="IPR031366">
    <property type="entry name" value="DUF4663"/>
</dbReference>
<dbReference type="PANTHER" id="PTHR36872">
    <property type="entry name" value="GENE 5901-RELATED"/>
    <property type="match status" value="1"/>
</dbReference>
<dbReference type="RefSeq" id="XP_072849302.1">
    <property type="nucleotide sequence ID" value="XM_072993201.1"/>
</dbReference>
<proteinExistence type="predicted"/>